<dbReference type="EMBL" id="KQ434778">
    <property type="protein sequence ID" value="KZC04398.1"/>
    <property type="molecule type" value="Genomic_DNA"/>
</dbReference>
<evidence type="ECO:0000256" key="17">
    <source>
        <dbReference type="SAM" id="Phobius"/>
    </source>
</evidence>
<keyword evidence="6 18" id="KW-0808">Transferase</keyword>
<evidence type="ECO:0000313" key="19">
    <source>
        <dbReference type="Proteomes" id="UP000076502"/>
    </source>
</evidence>
<reference evidence="18 19" key="1">
    <citation type="submission" date="2015-07" db="EMBL/GenBank/DDBJ databases">
        <title>The genome of Dufourea novaeangliae.</title>
        <authorList>
            <person name="Pan H."/>
            <person name="Kapheim K."/>
        </authorList>
    </citation>
    <scope>NUCLEOTIDE SEQUENCE [LARGE SCALE GENOMIC DNA]</scope>
    <source>
        <strain evidence="18">0120121106</strain>
        <tissue evidence="18">Whole body</tissue>
    </source>
</reference>
<dbReference type="GO" id="GO:0005789">
    <property type="term" value="C:endoplasmic reticulum membrane"/>
    <property type="evidence" value="ECO:0007669"/>
    <property type="project" value="UniProtKB-SubCell"/>
</dbReference>
<evidence type="ECO:0000256" key="11">
    <source>
        <dbReference type="ARBA" id="ARBA00022990"/>
    </source>
</evidence>
<evidence type="ECO:0000256" key="16">
    <source>
        <dbReference type="ARBA" id="ARBA00049385"/>
    </source>
</evidence>
<dbReference type="InterPro" id="IPR001129">
    <property type="entry name" value="Membr-assoc_MAPEG"/>
</dbReference>
<feature type="transmembrane region" description="Helical" evidence="17">
    <location>
        <begin position="12"/>
        <end position="31"/>
    </location>
</feature>
<dbReference type="Proteomes" id="UP000076502">
    <property type="component" value="Unassembled WGS sequence"/>
</dbReference>
<feature type="transmembrane region" description="Helical" evidence="17">
    <location>
        <begin position="123"/>
        <end position="144"/>
    </location>
</feature>
<keyword evidence="19" id="KW-1185">Reference proteome</keyword>
<dbReference type="Gene3D" id="1.20.120.550">
    <property type="entry name" value="Membrane associated eicosanoid/glutathione metabolism-like domain"/>
    <property type="match status" value="1"/>
</dbReference>
<evidence type="ECO:0000256" key="3">
    <source>
        <dbReference type="ARBA" id="ARBA00004477"/>
    </source>
</evidence>
<evidence type="ECO:0000256" key="15">
    <source>
        <dbReference type="ARBA" id="ARBA00039397"/>
    </source>
</evidence>
<dbReference type="GO" id="GO:0005741">
    <property type="term" value="C:mitochondrial outer membrane"/>
    <property type="evidence" value="ECO:0007669"/>
    <property type="project" value="UniProtKB-SubCell"/>
</dbReference>
<dbReference type="PANTHER" id="PTHR10689">
    <property type="entry name" value="MICROSOMAL GLUTATHIONE S-TRANSFERASE 1"/>
    <property type="match status" value="1"/>
</dbReference>
<accession>A0A154NZH6</accession>
<dbReference type="Pfam" id="PF01124">
    <property type="entry name" value="MAPEG"/>
    <property type="match status" value="1"/>
</dbReference>
<keyword evidence="11" id="KW-0007">Acetylation</keyword>
<dbReference type="InterPro" id="IPR040162">
    <property type="entry name" value="MGST1-like"/>
</dbReference>
<organism evidence="18 19">
    <name type="scientific">Dufourea novaeangliae</name>
    <name type="common">Sweat bee</name>
    <dbReference type="NCBI Taxonomy" id="178035"/>
    <lineage>
        <taxon>Eukaryota</taxon>
        <taxon>Metazoa</taxon>
        <taxon>Ecdysozoa</taxon>
        <taxon>Arthropoda</taxon>
        <taxon>Hexapoda</taxon>
        <taxon>Insecta</taxon>
        <taxon>Pterygota</taxon>
        <taxon>Neoptera</taxon>
        <taxon>Endopterygota</taxon>
        <taxon>Hymenoptera</taxon>
        <taxon>Apocrita</taxon>
        <taxon>Aculeata</taxon>
        <taxon>Apoidea</taxon>
        <taxon>Anthophila</taxon>
        <taxon>Halictidae</taxon>
        <taxon>Rophitinae</taxon>
        <taxon>Dufourea</taxon>
    </lineage>
</organism>
<comment type="subunit">
    <text evidence="14">Homotrimer; The trimer binds only one molecule of glutathione.</text>
</comment>
<evidence type="ECO:0000256" key="10">
    <source>
        <dbReference type="ARBA" id="ARBA00022989"/>
    </source>
</evidence>
<evidence type="ECO:0000256" key="4">
    <source>
        <dbReference type="ARBA" id="ARBA00010459"/>
    </source>
</evidence>
<evidence type="ECO:0000256" key="13">
    <source>
        <dbReference type="ARBA" id="ARBA00023136"/>
    </source>
</evidence>
<dbReference type="STRING" id="178035.A0A154NZH6"/>
<evidence type="ECO:0000256" key="9">
    <source>
        <dbReference type="ARBA" id="ARBA00022824"/>
    </source>
</evidence>
<feature type="transmembrane region" description="Helical" evidence="17">
    <location>
        <begin position="69"/>
        <end position="86"/>
    </location>
</feature>
<comment type="subcellular location">
    <subcellularLocation>
        <location evidence="3">Endoplasmic reticulum membrane</location>
        <topology evidence="3">Multi-pass membrane protein</topology>
    </subcellularLocation>
    <subcellularLocation>
        <location evidence="2">Mitochondrion outer membrane</location>
    </subcellularLocation>
</comment>
<keyword evidence="12" id="KW-0496">Mitochondrion</keyword>
<sequence>MPSIDPDLFKIYGFWGSVLALKLVGMIPLIARYRFSKKIFVNPDDCDWIKGGKVLYNDPDIERVRRSHLNDLENIPIWYIVTLLWLTTEPSVWLASTLMKTFVLARIAHTLFYAVVLKQPHRLVSFFVGLFITIYQAISTLSYYA</sequence>
<evidence type="ECO:0000256" key="6">
    <source>
        <dbReference type="ARBA" id="ARBA00022679"/>
    </source>
</evidence>
<comment type="similarity">
    <text evidence="4">Belongs to the MAPEG family.</text>
</comment>
<dbReference type="InterPro" id="IPR023352">
    <property type="entry name" value="MAPEG-like_dom_sf"/>
</dbReference>
<evidence type="ECO:0000313" key="18">
    <source>
        <dbReference type="EMBL" id="KZC04398.1"/>
    </source>
</evidence>
<proteinExistence type="inferred from homology"/>
<evidence type="ECO:0000256" key="14">
    <source>
        <dbReference type="ARBA" id="ARBA00038540"/>
    </source>
</evidence>
<evidence type="ECO:0000256" key="7">
    <source>
        <dbReference type="ARBA" id="ARBA00022692"/>
    </source>
</evidence>
<evidence type="ECO:0000256" key="8">
    <source>
        <dbReference type="ARBA" id="ARBA00022787"/>
    </source>
</evidence>
<name>A0A154NZH6_DUFNO</name>
<keyword evidence="7 17" id="KW-0812">Transmembrane</keyword>
<dbReference type="OrthoDB" id="193139at2759"/>
<dbReference type="AlphaFoldDB" id="A0A154NZH6"/>
<keyword evidence="9" id="KW-0256">Endoplasmic reticulum</keyword>
<protein>
    <recommendedName>
        <fullName evidence="15">Microsomal glutathione S-transferase 1</fullName>
        <ecNumber evidence="5">2.5.1.18</ecNumber>
    </recommendedName>
</protein>
<keyword evidence="8" id="KW-1000">Mitochondrion outer membrane</keyword>
<evidence type="ECO:0000256" key="2">
    <source>
        <dbReference type="ARBA" id="ARBA00004294"/>
    </source>
</evidence>
<comment type="function">
    <text evidence="1">Conjugation of reduced glutathione to a wide number of exogenous and endogenous hydrophobic electrophiles.</text>
</comment>
<keyword evidence="10 17" id="KW-1133">Transmembrane helix</keyword>
<dbReference type="PANTHER" id="PTHR10689:SF6">
    <property type="entry name" value="MICROSOMAL GLUTATHIONE S-TRANSFERASE 1"/>
    <property type="match status" value="1"/>
</dbReference>
<gene>
    <name evidence="18" type="ORF">WN55_02760</name>
</gene>
<comment type="catalytic activity">
    <reaction evidence="16">
        <text>RX + glutathione = an S-substituted glutathione + a halide anion + H(+)</text>
        <dbReference type="Rhea" id="RHEA:16437"/>
        <dbReference type="ChEBI" id="CHEBI:15378"/>
        <dbReference type="ChEBI" id="CHEBI:16042"/>
        <dbReference type="ChEBI" id="CHEBI:17792"/>
        <dbReference type="ChEBI" id="CHEBI:57925"/>
        <dbReference type="ChEBI" id="CHEBI:90779"/>
        <dbReference type="EC" id="2.5.1.18"/>
    </reaction>
    <physiologicalReaction direction="left-to-right" evidence="16">
        <dbReference type="Rhea" id="RHEA:16438"/>
    </physiologicalReaction>
</comment>
<dbReference type="FunFam" id="1.20.120.550:FF:000002">
    <property type="entry name" value="Microsomal glutathione S-transferase 1"/>
    <property type="match status" value="1"/>
</dbReference>
<evidence type="ECO:0000256" key="5">
    <source>
        <dbReference type="ARBA" id="ARBA00012452"/>
    </source>
</evidence>
<keyword evidence="13 17" id="KW-0472">Membrane</keyword>
<dbReference type="SUPFAM" id="SSF161084">
    <property type="entry name" value="MAPEG domain-like"/>
    <property type="match status" value="1"/>
</dbReference>
<dbReference type="EC" id="2.5.1.18" evidence="5"/>
<evidence type="ECO:0000256" key="1">
    <source>
        <dbReference type="ARBA" id="ARBA00003701"/>
    </source>
</evidence>
<evidence type="ECO:0000256" key="12">
    <source>
        <dbReference type="ARBA" id="ARBA00023128"/>
    </source>
</evidence>
<dbReference type="GO" id="GO:0004364">
    <property type="term" value="F:glutathione transferase activity"/>
    <property type="evidence" value="ECO:0007669"/>
    <property type="project" value="UniProtKB-EC"/>
</dbReference>